<feature type="transmembrane region" description="Helical" evidence="1">
    <location>
        <begin position="85"/>
        <end position="103"/>
    </location>
</feature>
<protein>
    <submittedName>
        <fullName evidence="2">Uncharacterized protein</fullName>
    </submittedName>
</protein>
<feature type="transmembrane region" description="Helical" evidence="1">
    <location>
        <begin position="17"/>
        <end position="37"/>
    </location>
</feature>
<accession>A0A7C9ETR5</accession>
<keyword evidence="1" id="KW-0812">Transmembrane</keyword>
<keyword evidence="1" id="KW-1133">Transmembrane helix</keyword>
<name>A0A7C9ETR5_OPUST</name>
<dbReference type="EMBL" id="GISG01274124">
    <property type="protein sequence ID" value="MBA4677222.1"/>
    <property type="molecule type" value="Transcribed_RNA"/>
</dbReference>
<reference evidence="2" key="2">
    <citation type="submission" date="2020-07" db="EMBL/GenBank/DDBJ databases">
        <authorList>
            <person name="Vera ALvarez R."/>
            <person name="Arias-Moreno D.M."/>
            <person name="Jimenez-Jacinto V."/>
            <person name="Jimenez-Bremont J.F."/>
            <person name="Swaminathan K."/>
            <person name="Moose S.P."/>
            <person name="Guerrero-Gonzalez M.L."/>
            <person name="Marino-Ramirez L."/>
            <person name="Landsman D."/>
            <person name="Rodriguez-Kessler M."/>
            <person name="Delgado-Sanchez P."/>
        </authorList>
    </citation>
    <scope>NUCLEOTIDE SEQUENCE</scope>
    <source>
        <tissue evidence="2">Cladode</tissue>
    </source>
</reference>
<sequence length="169" mass="18541">MTPRATYSSLSNNSPSIILISSITNALAFIHLFEALLSDKTLVSKVPESASARPTPANEWMVWPLRAQAAMPVDAVTKTPCLPWIFLRTLTISSISLVLPVPADPVMKTDWQLLTASITCNCWSVHLIFIALSKVLGFPPLLITGLVEKLLKDDRRAEKGFIISKQISV</sequence>
<evidence type="ECO:0000256" key="1">
    <source>
        <dbReference type="SAM" id="Phobius"/>
    </source>
</evidence>
<feature type="transmembrane region" description="Helical" evidence="1">
    <location>
        <begin position="123"/>
        <end position="147"/>
    </location>
</feature>
<organism evidence="2">
    <name type="scientific">Opuntia streptacantha</name>
    <name type="common">Prickly pear cactus</name>
    <name type="synonym">Opuntia cardona</name>
    <dbReference type="NCBI Taxonomy" id="393608"/>
    <lineage>
        <taxon>Eukaryota</taxon>
        <taxon>Viridiplantae</taxon>
        <taxon>Streptophyta</taxon>
        <taxon>Embryophyta</taxon>
        <taxon>Tracheophyta</taxon>
        <taxon>Spermatophyta</taxon>
        <taxon>Magnoliopsida</taxon>
        <taxon>eudicotyledons</taxon>
        <taxon>Gunneridae</taxon>
        <taxon>Pentapetalae</taxon>
        <taxon>Caryophyllales</taxon>
        <taxon>Cactineae</taxon>
        <taxon>Cactaceae</taxon>
        <taxon>Opuntioideae</taxon>
        <taxon>Opuntia</taxon>
    </lineage>
</organism>
<dbReference type="AlphaFoldDB" id="A0A7C9ETR5"/>
<keyword evidence="1" id="KW-0472">Membrane</keyword>
<evidence type="ECO:0000313" key="2">
    <source>
        <dbReference type="EMBL" id="MBA4677222.1"/>
    </source>
</evidence>
<proteinExistence type="predicted"/>
<reference evidence="2" key="1">
    <citation type="journal article" date="2013" name="J. Plant Res.">
        <title>Effect of fungi and light on seed germination of three Opuntia species from semiarid lands of central Mexico.</title>
        <authorList>
            <person name="Delgado-Sanchez P."/>
            <person name="Jimenez-Bremont J.F."/>
            <person name="Guerrero-Gonzalez Mde L."/>
            <person name="Flores J."/>
        </authorList>
    </citation>
    <scope>NUCLEOTIDE SEQUENCE</scope>
    <source>
        <tissue evidence="2">Cladode</tissue>
    </source>
</reference>